<evidence type="ECO:0000256" key="4">
    <source>
        <dbReference type="ARBA" id="ARBA00022786"/>
    </source>
</evidence>
<dbReference type="GO" id="GO:0016579">
    <property type="term" value="P:protein deubiquitination"/>
    <property type="evidence" value="ECO:0007669"/>
    <property type="project" value="TreeGrafter"/>
</dbReference>
<dbReference type="Proteomes" id="UP000027265">
    <property type="component" value="Unassembled WGS sequence"/>
</dbReference>
<evidence type="ECO:0000256" key="1">
    <source>
        <dbReference type="ARBA" id="ARBA00000707"/>
    </source>
</evidence>
<dbReference type="GO" id="GO:0006511">
    <property type="term" value="P:ubiquitin-dependent protein catabolic process"/>
    <property type="evidence" value="ECO:0007669"/>
    <property type="project" value="UniProtKB-UniRule"/>
</dbReference>
<evidence type="ECO:0000256" key="8">
    <source>
        <dbReference type="RuleBase" id="RU361215"/>
    </source>
</evidence>
<keyword evidence="6 7" id="KW-0788">Thiol protease</keyword>
<dbReference type="PROSITE" id="PS52048">
    <property type="entry name" value="UCH_DOMAIN"/>
    <property type="match status" value="1"/>
</dbReference>
<dbReference type="EC" id="3.4.19.12" evidence="8"/>
<sequence>MANQPRPSPVFDGYPHTHRKSFIPLESNPTVFTQLIHDLGISSDLQFEDVYSIDEPDLLAFIPRPVLALILVFPTSPTYERRKNVREDARAMYEGYGEGEDVVWYKQTIYNACGLYGILHAVSNGEARAFIKPNTVLSKLVTESIPLSPERRTLYLESSSDLETAHTRAARQGDSAVPANADDEVDYHYICLVKSAKNGHLYEMDGDCKGPVDRGMVLKEGEDLLSENALTVVREYIESGGEGGNIGFGLMALVKTPNDE</sequence>
<organism evidence="10 11">
    <name type="scientific">Jaapia argillacea MUCL 33604</name>
    <dbReference type="NCBI Taxonomy" id="933084"/>
    <lineage>
        <taxon>Eukaryota</taxon>
        <taxon>Fungi</taxon>
        <taxon>Dikarya</taxon>
        <taxon>Basidiomycota</taxon>
        <taxon>Agaricomycotina</taxon>
        <taxon>Agaricomycetes</taxon>
        <taxon>Agaricomycetidae</taxon>
        <taxon>Jaapiales</taxon>
        <taxon>Jaapiaceae</taxon>
        <taxon>Jaapia</taxon>
    </lineage>
</organism>
<gene>
    <name evidence="10" type="ORF">JAAARDRAFT_59590</name>
</gene>
<dbReference type="PANTHER" id="PTHR10589">
    <property type="entry name" value="UBIQUITIN CARBOXYL-TERMINAL HYDROLASE"/>
    <property type="match status" value="1"/>
</dbReference>
<evidence type="ECO:0000256" key="6">
    <source>
        <dbReference type="ARBA" id="ARBA00022807"/>
    </source>
</evidence>
<feature type="active site" description="Proton donor" evidence="7">
    <location>
        <position position="188"/>
    </location>
</feature>
<keyword evidence="11" id="KW-1185">Reference proteome</keyword>
<keyword evidence="5 7" id="KW-0378">Hydrolase</keyword>
<reference evidence="11" key="1">
    <citation type="journal article" date="2014" name="Proc. Natl. Acad. Sci. U.S.A.">
        <title>Extensive sampling of basidiomycete genomes demonstrates inadequacy of the white-rot/brown-rot paradigm for wood decay fungi.</title>
        <authorList>
            <person name="Riley R."/>
            <person name="Salamov A.A."/>
            <person name="Brown D.W."/>
            <person name="Nagy L.G."/>
            <person name="Floudas D."/>
            <person name="Held B.W."/>
            <person name="Levasseur A."/>
            <person name="Lombard V."/>
            <person name="Morin E."/>
            <person name="Otillar R."/>
            <person name="Lindquist E.A."/>
            <person name="Sun H."/>
            <person name="LaButti K.M."/>
            <person name="Schmutz J."/>
            <person name="Jabbour D."/>
            <person name="Luo H."/>
            <person name="Baker S.E."/>
            <person name="Pisabarro A.G."/>
            <person name="Walton J.D."/>
            <person name="Blanchette R.A."/>
            <person name="Henrissat B."/>
            <person name="Martin F."/>
            <person name="Cullen D."/>
            <person name="Hibbett D.S."/>
            <person name="Grigoriev I.V."/>
        </authorList>
    </citation>
    <scope>NUCLEOTIDE SEQUENCE [LARGE SCALE GENOMIC DNA]</scope>
    <source>
        <strain evidence="11">MUCL 33604</strain>
    </source>
</reference>
<evidence type="ECO:0000313" key="10">
    <source>
        <dbReference type="EMBL" id="KDQ55562.1"/>
    </source>
</evidence>
<keyword evidence="4 7" id="KW-0833">Ubl conjugation pathway</keyword>
<dbReference type="FunCoup" id="A0A067PWB4">
    <property type="interactions" value="403"/>
</dbReference>
<dbReference type="PROSITE" id="PS00140">
    <property type="entry name" value="UCH_1"/>
    <property type="match status" value="1"/>
</dbReference>
<dbReference type="EMBL" id="KL197724">
    <property type="protein sequence ID" value="KDQ55562.1"/>
    <property type="molecule type" value="Genomic_DNA"/>
</dbReference>
<comment type="catalytic activity">
    <reaction evidence="1 7 8">
        <text>Thiol-dependent hydrolysis of ester, thioester, amide, peptide and isopeptide bonds formed by the C-terminal Gly of ubiquitin (a 76-residue protein attached to proteins as an intracellular targeting signal).</text>
        <dbReference type="EC" id="3.4.19.12"/>
    </reaction>
</comment>
<feature type="domain" description="UCH catalytic" evidence="9">
    <location>
        <begin position="21"/>
        <end position="255"/>
    </location>
</feature>
<dbReference type="MEROPS" id="C12.002"/>
<evidence type="ECO:0000256" key="7">
    <source>
        <dbReference type="PROSITE-ProRule" id="PRU01393"/>
    </source>
</evidence>
<dbReference type="CDD" id="cd09616">
    <property type="entry name" value="Peptidase_C12_UCH_L1_L3"/>
    <property type="match status" value="1"/>
</dbReference>
<feature type="site" description="Important for enzyme activity" evidence="7">
    <location>
        <position position="205"/>
    </location>
</feature>
<dbReference type="InParanoid" id="A0A067PWB4"/>
<dbReference type="Pfam" id="PF01088">
    <property type="entry name" value="Peptidase_C12"/>
    <property type="match status" value="1"/>
</dbReference>
<feature type="active site" description="Nucleophile" evidence="7">
    <location>
        <position position="113"/>
    </location>
</feature>
<dbReference type="SUPFAM" id="SSF54001">
    <property type="entry name" value="Cysteine proteinases"/>
    <property type="match status" value="1"/>
</dbReference>
<keyword evidence="3 7" id="KW-0645">Protease</keyword>
<evidence type="ECO:0000256" key="5">
    <source>
        <dbReference type="ARBA" id="ARBA00022801"/>
    </source>
</evidence>
<dbReference type="FunFam" id="3.40.532.10:FF:000006">
    <property type="entry name" value="Ubiquitin carboxyl-terminal hydrolase"/>
    <property type="match status" value="1"/>
</dbReference>
<comment type="similarity">
    <text evidence="2 7 8">Belongs to the peptidase C12 family.</text>
</comment>
<accession>A0A067PWB4</accession>
<name>A0A067PWB4_9AGAM</name>
<dbReference type="InterPro" id="IPR038765">
    <property type="entry name" value="Papain-like_cys_pep_sf"/>
</dbReference>
<evidence type="ECO:0000259" key="9">
    <source>
        <dbReference type="PROSITE" id="PS52048"/>
    </source>
</evidence>
<evidence type="ECO:0000256" key="2">
    <source>
        <dbReference type="ARBA" id="ARBA00009326"/>
    </source>
</evidence>
<evidence type="ECO:0000256" key="3">
    <source>
        <dbReference type="ARBA" id="ARBA00022670"/>
    </source>
</evidence>
<dbReference type="GO" id="GO:0004843">
    <property type="term" value="F:cysteine-type deubiquitinase activity"/>
    <property type="evidence" value="ECO:0007669"/>
    <property type="project" value="UniProtKB-UniRule"/>
</dbReference>
<dbReference type="AlphaFoldDB" id="A0A067PWB4"/>
<dbReference type="PRINTS" id="PR00707">
    <property type="entry name" value="UBCTHYDRLASE"/>
</dbReference>
<dbReference type="OrthoDB" id="427186at2759"/>
<dbReference type="STRING" id="933084.A0A067PWB4"/>
<feature type="site" description="Transition state stabilizer" evidence="7">
    <location>
        <position position="107"/>
    </location>
</feature>
<dbReference type="GO" id="GO:0005737">
    <property type="term" value="C:cytoplasm"/>
    <property type="evidence" value="ECO:0007669"/>
    <property type="project" value="TreeGrafter"/>
</dbReference>
<protein>
    <recommendedName>
        <fullName evidence="8">Ubiquitin carboxyl-terminal hydrolase</fullName>
        <ecNumber evidence="8">3.4.19.12</ecNumber>
    </recommendedName>
</protein>
<dbReference type="InterPro" id="IPR057254">
    <property type="entry name" value="UCH_AS"/>
</dbReference>
<dbReference type="Gene3D" id="3.40.532.10">
    <property type="entry name" value="Peptidase C12, ubiquitin carboxyl-terminal hydrolase"/>
    <property type="match status" value="1"/>
</dbReference>
<dbReference type="PANTHER" id="PTHR10589:SF17">
    <property type="entry name" value="UBIQUITIN CARBOXYL-TERMINAL HYDROLASE"/>
    <property type="match status" value="1"/>
</dbReference>
<dbReference type="InterPro" id="IPR036959">
    <property type="entry name" value="Peptidase_C12_UCH_sf"/>
</dbReference>
<dbReference type="HOGENOM" id="CLU_054406_0_2_1"/>
<dbReference type="InterPro" id="IPR001578">
    <property type="entry name" value="Peptidase_C12_UCH"/>
</dbReference>
<proteinExistence type="inferred from homology"/>
<evidence type="ECO:0000313" key="11">
    <source>
        <dbReference type="Proteomes" id="UP000027265"/>
    </source>
</evidence>